<gene>
    <name evidence="1" type="ORF">FGRAMPH1_01T04605</name>
</gene>
<keyword evidence="3" id="KW-1185">Reference proteome</keyword>
<evidence type="ECO:0000313" key="3">
    <source>
        <dbReference type="Proteomes" id="UP000070720"/>
    </source>
</evidence>
<reference evidence="2 3" key="2">
    <citation type="journal article" date="2010" name="Nature">
        <title>Comparative genomics reveals mobile pathogenicity chromosomes in Fusarium.</title>
        <authorList>
            <person name="Ma L.J."/>
            <person name="van der Does H.C."/>
            <person name="Borkovich K.A."/>
            <person name="Coleman J.J."/>
            <person name="Daboussi M.J."/>
            <person name="Di Pietro A."/>
            <person name="Dufresne M."/>
            <person name="Freitag M."/>
            <person name="Grabherr M."/>
            <person name="Henrissat B."/>
            <person name="Houterman P.M."/>
            <person name="Kang S."/>
            <person name="Shim W.B."/>
            <person name="Woloshuk C."/>
            <person name="Xie X."/>
            <person name="Xu J.R."/>
            <person name="Antoniw J."/>
            <person name="Baker S.E."/>
            <person name="Bluhm B.H."/>
            <person name="Breakspear A."/>
            <person name="Brown D.W."/>
            <person name="Butchko R.A."/>
            <person name="Chapman S."/>
            <person name="Coulson R."/>
            <person name="Coutinho P.M."/>
            <person name="Danchin E.G."/>
            <person name="Diener A."/>
            <person name="Gale L.R."/>
            <person name="Gardiner D.M."/>
            <person name="Goff S."/>
            <person name="Hammond-Kosack K.E."/>
            <person name="Hilburn K."/>
            <person name="Hua-Van A."/>
            <person name="Jonkers W."/>
            <person name="Kazan K."/>
            <person name="Kodira C.D."/>
            <person name="Koehrsen M."/>
            <person name="Kumar L."/>
            <person name="Lee Y.H."/>
            <person name="Li L."/>
            <person name="Manners J.M."/>
            <person name="Miranda-Saavedra D."/>
            <person name="Mukherjee M."/>
            <person name="Park G."/>
            <person name="Park J."/>
            <person name="Park S.Y."/>
            <person name="Proctor R.H."/>
            <person name="Regev A."/>
            <person name="Ruiz-Roldan M.C."/>
            <person name="Sain D."/>
            <person name="Sakthikumar S."/>
            <person name="Sykes S."/>
            <person name="Schwartz D.C."/>
            <person name="Turgeon B.G."/>
            <person name="Wapinski I."/>
            <person name="Yoder O."/>
            <person name="Young S."/>
            <person name="Zeng Q."/>
            <person name="Zhou S."/>
            <person name="Galagan J."/>
            <person name="Cuomo C.A."/>
            <person name="Kistler H.C."/>
            <person name="Rep M."/>
        </authorList>
    </citation>
    <scope>GENOME REANNOTATION</scope>
    <source>
        <strain evidence="3">ATCC MYA-4620 / CBS 123657 / FGSC 9075 / NRRL 31084 / PH-1</strain>
        <strain evidence="2">PH-1 / ATCC MYA-4620 / FGSC 9075 / NRRL 31084</strain>
    </source>
</reference>
<evidence type="ECO:0000313" key="1">
    <source>
        <dbReference type="EMBL" id="CEF74109.1"/>
    </source>
</evidence>
<reference evidence="1 3" key="4">
    <citation type="journal article" date="2015" name="BMC Genomics">
        <title>The completed genome sequence of the pathogenic ascomycete fungus Fusarium graminearum.</title>
        <authorList>
            <person name="King R."/>
            <person name="Urban M."/>
            <person name="Hammond-Kosack M.C."/>
            <person name="Hassani-Pak K."/>
            <person name="Hammond-Kosack K.E."/>
        </authorList>
    </citation>
    <scope>NUCLEOTIDE SEQUENCE [LARGE SCALE GENOMIC DNA]</scope>
    <source>
        <strain evidence="3">ATCC MYA-4620 / CBS 123657 / FGSC 9075 / NRRL 31084 / PH-1</strain>
        <strain evidence="1">PH-1</strain>
    </source>
</reference>
<dbReference type="InParanoid" id="A0A0E0RS84"/>
<dbReference type="EMBL" id="HG970332">
    <property type="protein sequence ID" value="CEF74109.1"/>
    <property type="molecule type" value="Genomic_DNA"/>
</dbReference>
<dbReference type="AlphaFoldDB" id="A0A0E0RS84"/>
<reference key="3">
    <citation type="submission" date="2014-02" db="EMBL/GenBank/DDBJ databases">
        <title>A revised Fusarium graminearum genomic reference sequence using whole shotgun re-sequencing.</title>
        <authorList>
            <person name="King R."/>
            <person name="Urban M."/>
            <person name="Hassani-Pak K."/>
            <person name="Hammond-Kosack K."/>
        </authorList>
    </citation>
    <scope>NUCLEOTIDE SEQUENCE</scope>
    <source>
        <strain>PH-1</strain>
    </source>
</reference>
<accession>A0A0E0RS84</accession>
<dbReference type="VEuPathDB" id="FungiDB:FGRAMPH1_01G04605"/>
<dbReference type="Proteomes" id="UP000070720">
    <property type="component" value="Chromosome 1"/>
</dbReference>
<reference evidence="2" key="5">
    <citation type="submission" date="2017-01" db="UniProtKB">
        <authorList>
            <consortium name="EnsemblFungi"/>
        </authorList>
    </citation>
    <scope>IDENTIFICATION</scope>
    <source>
        <strain evidence="2">PH-1 / ATCC MYA-4620 / FGSC 9075 / NRRL 31084</strain>
    </source>
</reference>
<evidence type="ECO:0000313" key="2">
    <source>
        <dbReference type="EnsemblFungi" id="CEF74109"/>
    </source>
</evidence>
<proteinExistence type="predicted"/>
<sequence>MGKQRERQVVNDAWNLLSPSDDSDAAVPDAVCHVHTGTYRVFGLPVLR</sequence>
<reference evidence="2 3" key="1">
    <citation type="journal article" date="2007" name="Science">
        <title>The Fusarium graminearum genome reveals a link between localized polymorphism and pathogen specialization.</title>
        <authorList>
            <person name="Cuomo C.A."/>
            <person name="Gueldener U."/>
            <person name="Xu J.-R."/>
            <person name="Trail F."/>
            <person name="Turgeon B.G."/>
            <person name="Di Pietro A."/>
            <person name="Walton J.D."/>
            <person name="Ma L.-J."/>
            <person name="Baker S.E."/>
            <person name="Rep M."/>
            <person name="Adam G."/>
            <person name="Antoniw J."/>
            <person name="Baldwin T."/>
            <person name="Calvo S.E."/>
            <person name="Chang Y.-L."/>
            <person name="DeCaprio D."/>
            <person name="Gale L.R."/>
            <person name="Gnerre S."/>
            <person name="Goswami R.S."/>
            <person name="Hammond-Kosack K."/>
            <person name="Harris L.J."/>
            <person name="Hilburn K."/>
            <person name="Kennell J.C."/>
            <person name="Kroken S."/>
            <person name="Magnuson J.K."/>
            <person name="Mannhaupt G."/>
            <person name="Mauceli E.W."/>
            <person name="Mewes H.-W."/>
            <person name="Mitterbauer R."/>
            <person name="Muehlbauer G."/>
            <person name="Muensterkoetter M."/>
            <person name="Nelson D."/>
            <person name="O'Donnell K."/>
            <person name="Ouellet T."/>
            <person name="Qi W."/>
            <person name="Quesneville H."/>
            <person name="Roncero M.I.G."/>
            <person name="Seong K.-Y."/>
            <person name="Tetko I.V."/>
            <person name="Urban M."/>
            <person name="Waalwijk C."/>
            <person name="Ward T.J."/>
            <person name="Yao J."/>
            <person name="Birren B.W."/>
            <person name="Kistler H.C."/>
        </authorList>
    </citation>
    <scope>NUCLEOTIDE SEQUENCE [LARGE SCALE GENOMIC DNA]</scope>
    <source>
        <strain evidence="3">ATCC MYA-4620 / CBS 123657 / FGSC 9075 / NRRL 31084 / PH-1</strain>
        <strain evidence="2">PH-1 / ATCC MYA-4620 / FGSC 9075 / NRRL 31084</strain>
    </source>
</reference>
<organism evidence="2">
    <name type="scientific">Gibberella zeae (strain ATCC MYA-4620 / CBS 123657 / FGSC 9075 / NRRL 31084 / PH-1)</name>
    <name type="common">Wheat head blight fungus</name>
    <name type="synonym">Fusarium graminearum</name>
    <dbReference type="NCBI Taxonomy" id="229533"/>
    <lineage>
        <taxon>Eukaryota</taxon>
        <taxon>Fungi</taxon>
        <taxon>Dikarya</taxon>
        <taxon>Ascomycota</taxon>
        <taxon>Pezizomycotina</taxon>
        <taxon>Sordariomycetes</taxon>
        <taxon>Hypocreomycetidae</taxon>
        <taxon>Hypocreales</taxon>
        <taxon>Nectriaceae</taxon>
        <taxon>Fusarium</taxon>
    </lineage>
</organism>
<name>A0A0E0RS84_GIBZE</name>
<protein>
    <submittedName>
        <fullName evidence="1">Chromosome 1, complete genome</fullName>
    </submittedName>
</protein>
<dbReference type="EnsemblFungi" id="CEF74109">
    <property type="protein sequence ID" value="CEF74109"/>
    <property type="gene ID" value="FGRRES_20061"/>
</dbReference>